<feature type="region of interest" description="Disordered" evidence="1">
    <location>
        <begin position="453"/>
        <end position="488"/>
    </location>
</feature>
<feature type="region of interest" description="Disordered" evidence="1">
    <location>
        <begin position="74"/>
        <end position="141"/>
    </location>
</feature>
<evidence type="ECO:0000259" key="3">
    <source>
        <dbReference type="PROSITE" id="PS50800"/>
    </source>
</evidence>
<reference evidence="4 5" key="1">
    <citation type="journal article" date="2004" name="Science">
        <title>The genome of the diatom Thalassiosira pseudonana: ecology, evolution, and metabolism.</title>
        <authorList>
            <person name="Armbrust E.V."/>
            <person name="Berges J.A."/>
            <person name="Bowler C."/>
            <person name="Green B.R."/>
            <person name="Martinez D."/>
            <person name="Putnam N.H."/>
            <person name="Zhou S."/>
            <person name="Allen A.E."/>
            <person name="Apt K.E."/>
            <person name="Bechner M."/>
            <person name="Brzezinski M.A."/>
            <person name="Chaal B.K."/>
            <person name="Chiovitti A."/>
            <person name="Davis A.K."/>
            <person name="Demarest M.S."/>
            <person name="Detter J.C."/>
            <person name="Glavina T."/>
            <person name="Goodstein D."/>
            <person name="Hadi M.Z."/>
            <person name="Hellsten U."/>
            <person name="Hildebrand M."/>
            <person name="Jenkins B.D."/>
            <person name="Jurka J."/>
            <person name="Kapitonov V.V."/>
            <person name="Kroger N."/>
            <person name="Lau W.W."/>
            <person name="Lane T.W."/>
            <person name="Larimer F.W."/>
            <person name="Lippmeier J.C."/>
            <person name="Lucas S."/>
            <person name="Medina M."/>
            <person name="Montsant A."/>
            <person name="Obornik M."/>
            <person name="Parker M.S."/>
            <person name="Palenik B."/>
            <person name="Pazour G.J."/>
            <person name="Richardson P.M."/>
            <person name="Rynearson T.A."/>
            <person name="Saito M.A."/>
            <person name="Schwartz D.C."/>
            <person name="Thamatrakoln K."/>
            <person name="Valentin K."/>
            <person name="Vardi A."/>
            <person name="Wilkerson F.P."/>
            <person name="Rokhsar D.S."/>
        </authorList>
    </citation>
    <scope>NUCLEOTIDE SEQUENCE [LARGE SCALE GENOMIC DNA]</scope>
    <source>
        <strain evidence="4 5">CCMP1335</strain>
    </source>
</reference>
<keyword evidence="5" id="KW-1185">Reference proteome</keyword>
<evidence type="ECO:0000313" key="5">
    <source>
        <dbReference type="Proteomes" id="UP000001449"/>
    </source>
</evidence>
<dbReference type="InParanoid" id="B8C2U8"/>
<sequence>MKFHTAAILLSASLGFATAFTVCTKSIISTSPTTASCTPAATTTTLASSKEDGGGWYDDYDDFVQKLDFDDGGWDGGANAPFDQASSPRGRGGRGSSGRGGRSPGGRGNRGRGGWGRDNFGGGGDGGNDYSRDPSDTSSVDEAAVNGLISQRTSFRRQGFGRRRGIGLVEEDDVMVVVMEDVIVSEVVEEVAEEDVEAAVAEAAVAEGRRELNEFGHDYTQIGNPIDTSICTLPENEIHLLIRERMECKFARDFQTADRIQEELLSHGVDVHDGFKEWRADGEGWSSSFRDRAPRGPKVYCQRGPGIGLSEAEIEEINALVAERSECKANADYDRADAIFAELSDTFDVNVDDKKGEWSLIHEEYLMSPDSAFVPSEDIQKAIGKKLAERILARKNRNFDLADDIRQELRDEYVVDVDDRTKTWRIDQPEGAVWSDDDADDELASVNVVSKEEFENDDEDMGTTVDDEEESEDEGDSSNDAEDLASLTIPQLKEKLRNAGLPVSGKKSELIERLVS</sequence>
<dbReference type="SUPFAM" id="SSF47323">
    <property type="entry name" value="Anticodon-binding domain of a subclass of class I aminoacyl-tRNA synthetases"/>
    <property type="match status" value="1"/>
</dbReference>
<dbReference type="Proteomes" id="UP000001449">
    <property type="component" value="Chromosome 5"/>
</dbReference>
<dbReference type="AlphaFoldDB" id="B8C2U8"/>
<feature type="chain" id="PRO_5002869649" description="SAP domain-containing protein" evidence="2">
    <location>
        <begin position="20"/>
        <end position="516"/>
    </location>
</feature>
<dbReference type="HOGENOM" id="CLU_528444_0_0_1"/>
<dbReference type="PROSITE" id="PS50800">
    <property type="entry name" value="SAP"/>
    <property type="match status" value="1"/>
</dbReference>
<feature type="compositionally biased region" description="Acidic residues" evidence="1">
    <location>
        <begin position="454"/>
        <end position="483"/>
    </location>
</feature>
<gene>
    <name evidence="4" type="ORF">THAPSDRAFT_22725</name>
</gene>
<evidence type="ECO:0000256" key="1">
    <source>
        <dbReference type="SAM" id="MobiDB-lite"/>
    </source>
</evidence>
<dbReference type="GO" id="GO:0006418">
    <property type="term" value="P:tRNA aminoacylation for protein translation"/>
    <property type="evidence" value="ECO:0007669"/>
    <property type="project" value="InterPro"/>
</dbReference>
<reference evidence="4 5" key="2">
    <citation type="journal article" date="2008" name="Nature">
        <title>The Phaeodactylum genome reveals the evolutionary history of diatom genomes.</title>
        <authorList>
            <person name="Bowler C."/>
            <person name="Allen A.E."/>
            <person name="Badger J.H."/>
            <person name="Grimwood J."/>
            <person name="Jabbari K."/>
            <person name="Kuo A."/>
            <person name="Maheswari U."/>
            <person name="Martens C."/>
            <person name="Maumus F."/>
            <person name="Otillar R.P."/>
            <person name="Rayko E."/>
            <person name="Salamov A."/>
            <person name="Vandepoele K."/>
            <person name="Beszteri B."/>
            <person name="Gruber A."/>
            <person name="Heijde M."/>
            <person name="Katinka M."/>
            <person name="Mock T."/>
            <person name="Valentin K."/>
            <person name="Verret F."/>
            <person name="Berges J.A."/>
            <person name="Brownlee C."/>
            <person name="Cadoret J.P."/>
            <person name="Chiovitti A."/>
            <person name="Choi C.J."/>
            <person name="Coesel S."/>
            <person name="De Martino A."/>
            <person name="Detter J.C."/>
            <person name="Durkin C."/>
            <person name="Falciatore A."/>
            <person name="Fournet J."/>
            <person name="Haruta M."/>
            <person name="Huysman M.J."/>
            <person name="Jenkins B.D."/>
            <person name="Jiroutova K."/>
            <person name="Jorgensen R.E."/>
            <person name="Joubert Y."/>
            <person name="Kaplan A."/>
            <person name="Kroger N."/>
            <person name="Kroth P.G."/>
            <person name="La Roche J."/>
            <person name="Lindquist E."/>
            <person name="Lommer M."/>
            <person name="Martin-Jezequel V."/>
            <person name="Lopez P.J."/>
            <person name="Lucas S."/>
            <person name="Mangogna M."/>
            <person name="McGinnis K."/>
            <person name="Medlin L.K."/>
            <person name="Montsant A."/>
            <person name="Oudot-Le Secq M.P."/>
            <person name="Napoli C."/>
            <person name="Obornik M."/>
            <person name="Parker M.S."/>
            <person name="Petit J.L."/>
            <person name="Porcel B.M."/>
            <person name="Poulsen N."/>
            <person name="Robison M."/>
            <person name="Rychlewski L."/>
            <person name="Rynearson T.A."/>
            <person name="Schmutz J."/>
            <person name="Shapiro H."/>
            <person name="Siaut M."/>
            <person name="Stanley M."/>
            <person name="Sussman M.R."/>
            <person name="Taylor A.R."/>
            <person name="Vardi A."/>
            <person name="von Dassow P."/>
            <person name="Vyverman W."/>
            <person name="Willis A."/>
            <person name="Wyrwicz L.S."/>
            <person name="Rokhsar D.S."/>
            <person name="Weissenbach J."/>
            <person name="Armbrust E.V."/>
            <person name="Green B.R."/>
            <person name="Van de Peer Y."/>
            <person name="Grigoriev I.V."/>
        </authorList>
    </citation>
    <scope>NUCLEOTIDE SEQUENCE [LARGE SCALE GENOMIC DNA]</scope>
    <source>
        <strain evidence="4 5">CCMP1335</strain>
    </source>
</reference>
<name>B8C2U8_THAPS</name>
<dbReference type="InterPro" id="IPR009080">
    <property type="entry name" value="tRNAsynth_Ia_anticodon-bd"/>
</dbReference>
<dbReference type="PaxDb" id="35128-Thaps22725"/>
<feature type="signal peptide" evidence="2">
    <location>
        <begin position="1"/>
        <end position="19"/>
    </location>
</feature>
<proteinExistence type="predicted"/>
<evidence type="ECO:0000256" key="2">
    <source>
        <dbReference type="SAM" id="SignalP"/>
    </source>
</evidence>
<dbReference type="SMART" id="SM00513">
    <property type="entry name" value="SAP"/>
    <property type="match status" value="1"/>
</dbReference>
<dbReference type="Gene3D" id="1.20.120.1910">
    <property type="entry name" value="Cysteine-tRNA ligase, C-terminal anti-codon recognition domain"/>
    <property type="match status" value="2"/>
</dbReference>
<dbReference type="Pfam" id="PF02037">
    <property type="entry name" value="SAP"/>
    <property type="match status" value="1"/>
</dbReference>
<dbReference type="KEGG" id="tps:THAPSDRAFT_22725"/>
<dbReference type="InterPro" id="IPR036361">
    <property type="entry name" value="SAP_dom_sf"/>
</dbReference>
<organism evidence="4 5">
    <name type="scientific">Thalassiosira pseudonana</name>
    <name type="common">Marine diatom</name>
    <name type="synonym">Cyclotella nana</name>
    <dbReference type="NCBI Taxonomy" id="35128"/>
    <lineage>
        <taxon>Eukaryota</taxon>
        <taxon>Sar</taxon>
        <taxon>Stramenopiles</taxon>
        <taxon>Ochrophyta</taxon>
        <taxon>Bacillariophyta</taxon>
        <taxon>Coscinodiscophyceae</taxon>
        <taxon>Thalassiosirophycidae</taxon>
        <taxon>Thalassiosirales</taxon>
        <taxon>Thalassiosiraceae</taxon>
        <taxon>Thalassiosira</taxon>
    </lineage>
</organism>
<dbReference type="eggNOG" id="ENOG502S9HY">
    <property type="taxonomic scope" value="Eukaryota"/>
</dbReference>
<dbReference type="RefSeq" id="XP_002290696.1">
    <property type="nucleotide sequence ID" value="XM_002290660.1"/>
</dbReference>
<dbReference type="SUPFAM" id="SSF68906">
    <property type="entry name" value="SAP domain"/>
    <property type="match status" value="1"/>
</dbReference>
<accession>B8C2U8</accession>
<protein>
    <recommendedName>
        <fullName evidence="3">SAP domain-containing protein</fullName>
    </recommendedName>
</protein>
<dbReference type="GO" id="GO:0004812">
    <property type="term" value="F:aminoacyl-tRNA ligase activity"/>
    <property type="evidence" value="ECO:0007669"/>
    <property type="project" value="InterPro"/>
</dbReference>
<dbReference type="Gene3D" id="1.10.720.30">
    <property type="entry name" value="SAP domain"/>
    <property type="match status" value="1"/>
</dbReference>
<keyword evidence="2" id="KW-0732">Signal</keyword>
<feature type="compositionally biased region" description="Gly residues" evidence="1">
    <location>
        <begin position="93"/>
        <end position="127"/>
    </location>
</feature>
<dbReference type="GeneID" id="7450058"/>
<feature type="domain" description="SAP" evidence="3">
    <location>
        <begin position="484"/>
        <end position="516"/>
    </location>
</feature>
<dbReference type="EMBL" id="CM000642">
    <property type="protein sequence ID" value="EED92448.1"/>
    <property type="molecule type" value="Genomic_DNA"/>
</dbReference>
<dbReference type="GO" id="GO:0005524">
    <property type="term" value="F:ATP binding"/>
    <property type="evidence" value="ECO:0007669"/>
    <property type="project" value="InterPro"/>
</dbReference>
<dbReference type="InterPro" id="IPR003034">
    <property type="entry name" value="SAP_dom"/>
</dbReference>
<evidence type="ECO:0000313" key="4">
    <source>
        <dbReference type="EMBL" id="EED92448.1"/>
    </source>
</evidence>